<sequence length="279" mass="31643">MRGKQALSEALDRRGIEGEVLTANAPHYFRVRRAIMNRPSVDVIIPFRDQPLMLQQCIDALIFNTRYPNFRVLGVDNGSVEALTLEIKDKYQREMDCVRFVSLDRPFNFSELVNFGVQQAESDHVVLMNNDIQVINSDWLEAMLEHSQRGEVGAVGAKLYYPDDTIQHAGIAIGIGKYAGHPHKRAEGGYSGYLNRLHNIQNVSAVTGAMMMVERHIYQSVGGFDEKAFKIACNDVDFCLRLRKQGLLNVFTPYARAYHHESVSRGYEDTPEKKSRFDG</sequence>
<dbReference type="Gene3D" id="3.90.550.10">
    <property type="entry name" value="Spore Coat Polysaccharide Biosynthesis Protein SpsA, Chain A"/>
    <property type="match status" value="1"/>
</dbReference>
<feature type="domain" description="Glycosyltransferase 2-like" evidence="1">
    <location>
        <begin position="43"/>
        <end position="186"/>
    </location>
</feature>
<dbReference type="SUPFAM" id="SSF53448">
    <property type="entry name" value="Nucleotide-diphospho-sugar transferases"/>
    <property type="match status" value="1"/>
</dbReference>
<reference evidence="2" key="1">
    <citation type="submission" date="2018-05" db="EMBL/GenBank/DDBJ databases">
        <authorList>
            <person name="Lanie J.A."/>
            <person name="Ng W.-L."/>
            <person name="Kazmierczak K.M."/>
            <person name="Andrzejewski T.M."/>
            <person name="Davidsen T.M."/>
            <person name="Wayne K.J."/>
            <person name="Tettelin H."/>
            <person name="Glass J.I."/>
            <person name="Rusch D."/>
            <person name="Podicherti R."/>
            <person name="Tsui H.-C.T."/>
            <person name="Winkler M.E."/>
        </authorList>
    </citation>
    <scope>NUCLEOTIDE SEQUENCE</scope>
</reference>
<feature type="non-terminal residue" evidence="2">
    <location>
        <position position="279"/>
    </location>
</feature>
<name>A0A382W7K0_9ZZZZ</name>
<evidence type="ECO:0000313" key="2">
    <source>
        <dbReference type="EMBL" id="SVD54846.1"/>
    </source>
</evidence>
<proteinExistence type="predicted"/>
<dbReference type="PANTHER" id="PTHR43179">
    <property type="entry name" value="RHAMNOSYLTRANSFERASE WBBL"/>
    <property type="match status" value="1"/>
</dbReference>
<dbReference type="PANTHER" id="PTHR43179:SF7">
    <property type="entry name" value="RHAMNOSYLTRANSFERASE WBBL"/>
    <property type="match status" value="1"/>
</dbReference>
<dbReference type="InterPro" id="IPR029044">
    <property type="entry name" value="Nucleotide-diphossugar_trans"/>
</dbReference>
<dbReference type="AlphaFoldDB" id="A0A382W7K0"/>
<protein>
    <recommendedName>
        <fullName evidence="1">Glycosyltransferase 2-like domain-containing protein</fullName>
    </recommendedName>
</protein>
<dbReference type="InterPro" id="IPR001173">
    <property type="entry name" value="Glyco_trans_2-like"/>
</dbReference>
<evidence type="ECO:0000259" key="1">
    <source>
        <dbReference type="Pfam" id="PF00535"/>
    </source>
</evidence>
<dbReference type="Pfam" id="PF00535">
    <property type="entry name" value="Glycos_transf_2"/>
    <property type="match status" value="1"/>
</dbReference>
<accession>A0A382W7K0</accession>
<organism evidence="2">
    <name type="scientific">marine metagenome</name>
    <dbReference type="NCBI Taxonomy" id="408172"/>
    <lineage>
        <taxon>unclassified sequences</taxon>
        <taxon>metagenomes</taxon>
        <taxon>ecological metagenomes</taxon>
    </lineage>
</organism>
<dbReference type="CDD" id="cd04186">
    <property type="entry name" value="GT_2_like_c"/>
    <property type="match status" value="1"/>
</dbReference>
<dbReference type="EMBL" id="UINC01157705">
    <property type="protein sequence ID" value="SVD54846.1"/>
    <property type="molecule type" value="Genomic_DNA"/>
</dbReference>
<gene>
    <name evidence="2" type="ORF">METZ01_LOCUS407700</name>
</gene>